<dbReference type="SUPFAM" id="SSF140804">
    <property type="entry name" value="YidB-like"/>
    <property type="match status" value="1"/>
</dbReference>
<sequence>MDIQNLITSALNNQVIGQMSKSLGVDDSKVSSVISMAVPAILGQMNKNAQTPQGAESLNHALNDHSGSILDNLSGLLGGAANNAEGESILNHIFGGKQEQLAQNLGTQAGLSSGNVMQILSTIAPLIMGFLGKEKQQGNLNSNNISDLLGSLLSGATKGGNQNVLEKLLDQNGDGNITDDLMNMGSNLLKGFFNK</sequence>
<dbReference type="InterPro" id="IPR027405">
    <property type="entry name" value="YidB-like"/>
</dbReference>
<proteinExistence type="predicted"/>
<dbReference type="RefSeq" id="WP_128501821.1">
    <property type="nucleotide sequence ID" value="NZ_CP035107.1"/>
</dbReference>
<dbReference type="InterPro" id="IPR009282">
    <property type="entry name" value="DUF937"/>
</dbReference>
<evidence type="ECO:0000313" key="2">
    <source>
        <dbReference type="Proteomes" id="UP000287701"/>
    </source>
</evidence>
<accession>A0A410JTR6</accession>
<protein>
    <submittedName>
        <fullName evidence="1">DUF937 domain-containing protein</fullName>
    </submittedName>
</protein>
<reference evidence="1 2" key="1">
    <citation type="submission" date="2019-01" db="EMBL/GenBank/DDBJ databases">
        <title>Whole Genome of Ornithobacterium rhinotracheale FARPER-174b.</title>
        <authorList>
            <person name="Tataje-Lavanda L.A."/>
            <person name="Montalvan A."/>
            <person name="Montesinos R."/>
            <person name="Zimic M."/>
            <person name="Fernandez-Sanchez M."/>
            <person name="Fernandez-Diaz M."/>
        </authorList>
    </citation>
    <scope>NUCLEOTIDE SEQUENCE [LARGE SCALE GENOMIC DNA]</scope>
    <source>
        <strain evidence="1 2">FARPER-174b</strain>
    </source>
</reference>
<organism evidence="1 2">
    <name type="scientific">Ornithobacterium rhinotracheale</name>
    <dbReference type="NCBI Taxonomy" id="28251"/>
    <lineage>
        <taxon>Bacteria</taxon>
        <taxon>Pseudomonadati</taxon>
        <taxon>Bacteroidota</taxon>
        <taxon>Flavobacteriia</taxon>
        <taxon>Flavobacteriales</taxon>
        <taxon>Weeksellaceae</taxon>
        <taxon>Ornithobacterium</taxon>
    </lineage>
</organism>
<gene>
    <name evidence="1" type="ORF">EQP59_08560</name>
</gene>
<name>A0A410JTR6_ORNRH</name>
<dbReference type="Proteomes" id="UP000287701">
    <property type="component" value="Chromosome"/>
</dbReference>
<dbReference type="OrthoDB" id="708105at2"/>
<dbReference type="Gene3D" id="1.10.10.690">
    <property type="entry name" value="YidB-like"/>
    <property type="match status" value="1"/>
</dbReference>
<evidence type="ECO:0000313" key="1">
    <source>
        <dbReference type="EMBL" id="QAR31389.1"/>
    </source>
</evidence>
<dbReference type="EMBL" id="CP035107">
    <property type="protein sequence ID" value="QAR31389.1"/>
    <property type="molecule type" value="Genomic_DNA"/>
</dbReference>
<dbReference type="AlphaFoldDB" id="A0A410JTR6"/>
<dbReference type="Pfam" id="PF06078">
    <property type="entry name" value="DUF937"/>
    <property type="match status" value="1"/>
</dbReference>